<dbReference type="NCBIfam" id="TIGR00797">
    <property type="entry name" value="matE"/>
    <property type="match status" value="1"/>
</dbReference>
<feature type="transmembrane region" description="Helical" evidence="10">
    <location>
        <begin position="62"/>
        <end position="83"/>
    </location>
</feature>
<evidence type="ECO:0000256" key="7">
    <source>
        <dbReference type="ARBA" id="ARBA00022989"/>
    </source>
</evidence>
<feature type="transmembrane region" description="Helical" evidence="10">
    <location>
        <begin position="165"/>
        <end position="189"/>
    </location>
</feature>
<feature type="transmembrane region" description="Helical" evidence="10">
    <location>
        <begin position="195"/>
        <end position="219"/>
    </location>
</feature>
<keyword evidence="4" id="KW-0813">Transport</keyword>
<dbReference type="PANTHER" id="PTHR43823:SF3">
    <property type="entry name" value="MULTIDRUG EXPORT PROTEIN MEPA"/>
    <property type="match status" value="1"/>
</dbReference>
<evidence type="ECO:0000313" key="11">
    <source>
        <dbReference type="EMBL" id="HIX68098.1"/>
    </source>
</evidence>
<dbReference type="PANTHER" id="PTHR43823">
    <property type="entry name" value="SPORULATION PROTEIN YKVU"/>
    <property type="match status" value="1"/>
</dbReference>
<dbReference type="CDD" id="cd13143">
    <property type="entry name" value="MATE_MepA_like"/>
    <property type="match status" value="1"/>
</dbReference>
<keyword evidence="9" id="KW-0046">Antibiotic resistance</keyword>
<evidence type="ECO:0000256" key="3">
    <source>
        <dbReference type="ARBA" id="ARBA00022106"/>
    </source>
</evidence>
<dbReference type="InterPro" id="IPR002528">
    <property type="entry name" value="MATE_fam"/>
</dbReference>
<comment type="subcellular location">
    <subcellularLocation>
        <location evidence="1">Cell membrane</location>
        <topology evidence="1">Multi-pass membrane protein</topology>
    </subcellularLocation>
</comment>
<dbReference type="GO" id="GO:0015297">
    <property type="term" value="F:antiporter activity"/>
    <property type="evidence" value="ECO:0007669"/>
    <property type="project" value="InterPro"/>
</dbReference>
<evidence type="ECO:0000256" key="2">
    <source>
        <dbReference type="ARBA" id="ARBA00008417"/>
    </source>
</evidence>
<dbReference type="Proteomes" id="UP000886721">
    <property type="component" value="Unassembled WGS sequence"/>
</dbReference>
<feature type="transmembrane region" description="Helical" evidence="10">
    <location>
        <begin position="315"/>
        <end position="338"/>
    </location>
</feature>
<evidence type="ECO:0000256" key="8">
    <source>
        <dbReference type="ARBA" id="ARBA00023136"/>
    </source>
</evidence>
<accession>A0A9D2B9Q2</accession>
<keyword evidence="7 10" id="KW-1133">Transmembrane helix</keyword>
<proteinExistence type="inferred from homology"/>
<evidence type="ECO:0000313" key="12">
    <source>
        <dbReference type="Proteomes" id="UP000886721"/>
    </source>
</evidence>
<name>A0A9D2B9Q2_9FIRM</name>
<keyword evidence="5" id="KW-1003">Cell membrane</keyword>
<dbReference type="PIRSF" id="PIRSF006603">
    <property type="entry name" value="DinF"/>
    <property type="match status" value="1"/>
</dbReference>
<dbReference type="GO" id="GO:0046677">
    <property type="term" value="P:response to antibiotic"/>
    <property type="evidence" value="ECO:0007669"/>
    <property type="project" value="UniProtKB-KW"/>
</dbReference>
<reference evidence="11" key="2">
    <citation type="submission" date="2021-04" db="EMBL/GenBank/DDBJ databases">
        <authorList>
            <person name="Gilroy R."/>
        </authorList>
    </citation>
    <scope>NUCLEOTIDE SEQUENCE</scope>
    <source>
        <strain evidence="11">CHK191-13928</strain>
    </source>
</reference>
<keyword evidence="6 10" id="KW-0812">Transmembrane</keyword>
<comment type="similarity">
    <text evidence="2">Belongs to the multi antimicrobial extrusion (MATE) (TC 2.A.66.1) family. MepA subfamily.</text>
</comment>
<dbReference type="InterPro" id="IPR051327">
    <property type="entry name" value="MATE_MepA_subfamily"/>
</dbReference>
<comment type="caution">
    <text evidence="11">The sequence shown here is derived from an EMBL/GenBank/DDBJ whole genome shotgun (WGS) entry which is preliminary data.</text>
</comment>
<feature type="transmembrane region" description="Helical" evidence="10">
    <location>
        <begin position="272"/>
        <end position="294"/>
    </location>
</feature>
<feature type="transmembrane region" description="Helical" evidence="10">
    <location>
        <begin position="358"/>
        <end position="380"/>
    </location>
</feature>
<dbReference type="EMBL" id="DXEM01000027">
    <property type="protein sequence ID" value="HIX68098.1"/>
    <property type="molecule type" value="Genomic_DNA"/>
</dbReference>
<evidence type="ECO:0000256" key="10">
    <source>
        <dbReference type="SAM" id="Phobius"/>
    </source>
</evidence>
<feature type="transmembrane region" description="Helical" evidence="10">
    <location>
        <begin position="239"/>
        <end position="260"/>
    </location>
</feature>
<protein>
    <recommendedName>
        <fullName evidence="3">Multidrug export protein MepA</fullName>
    </recommendedName>
</protein>
<reference evidence="11" key="1">
    <citation type="journal article" date="2021" name="PeerJ">
        <title>Extensive microbial diversity within the chicken gut microbiome revealed by metagenomics and culture.</title>
        <authorList>
            <person name="Gilroy R."/>
            <person name="Ravi A."/>
            <person name="Getino M."/>
            <person name="Pursley I."/>
            <person name="Horton D.L."/>
            <person name="Alikhan N.F."/>
            <person name="Baker D."/>
            <person name="Gharbi K."/>
            <person name="Hall N."/>
            <person name="Watson M."/>
            <person name="Adriaenssens E.M."/>
            <person name="Foster-Nyarko E."/>
            <person name="Jarju S."/>
            <person name="Secka A."/>
            <person name="Antonio M."/>
            <person name="Oren A."/>
            <person name="Chaudhuri R.R."/>
            <person name="La Ragione R."/>
            <person name="Hildebrand F."/>
            <person name="Pallen M.J."/>
        </authorList>
    </citation>
    <scope>NUCLEOTIDE SEQUENCE</scope>
    <source>
        <strain evidence="11">CHK191-13928</strain>
    </source>
</reference>
<dbReference type="AlphaFoldDB" id="A0A9D2B9Q2"/>
<feature type="transmembrane region" description="Helical" evidence="10">
    <location>
        <begin position="387"/>
        <end position="408"/>
    </location>
</feature>
<gene>
    <name evidence="11" type="ORF">H9735_08290</name>
</gene>
<evidence type="ECO:0000256" key="6">
    <source>
        <dbReference type="ARBA" id="ARBA00022692"/>
    </source>
</evidence>
<organism evidence="11 12">
    <name type="scientific">Candidatus Anaerostipes excrementavium</name>
    <dbReference type="NCBI Taxonomy" id="2838463"/>
    <lineage>
        <taxon>Bacteria</taxon>
        <taxon>Bacillati</taxon>
        <taxon>Bacillota</taxon>
        <taxon>Clostridia</taxon>
        <taxon>Lachnospirales</taxon>
        <taxon>Lachnospiraceae</taxon>
        <taxon>Anaerostipes</taxon>
    </lineage>
</organism>
<evidence type="ECO:0000256" key="4">
    <source>
        <dbReference type="ARBA" id="ARBA00022448"/>
    </source>
</evidence>
<dbReference type="InterPro" id="IPR045070">
    <property type="entry name" value="MATE_MepA-like"/>
</dbReference>
<keyword evidence="8 10" id="KW-0472">Membrane</keyword>
<dbReference type="GO" id="GO:0042910">
    <property type="term" value="F:xenobiotic transmembrane transporter activity"/>
    <property type="evidence" value="ECO:0007669"/>
    <property type="project" value="InterPro"/>
</dbReference>
<evidence type="ECO:0000256" key="5">
    <source>
        <dbReference type="ARBA" id="ARBA00022475"/>
    </source>
</evidence>
<feature type="transmembrane region" description="Helical" evidence="10">
    <location>
        <begin position="414"/>
        <end position="437"/>
    </location>
</feature>
<feature type="transmembrane region" description="Helical" evidence="10">
    <location>
        <begin position="95"/>
        <end position="117"/>
    </location>
</feature>
<evidence type="ECO:0000256" key="1">
    <source>
        <dbReference type="ARBA" id="ARBA00004651"/>
    </source>
</evidence>
<evidence type="ECO:0000256" key="9">
    <source>
        <dbReference type="ARBA" id="ARBA00023251"/>
    </source>
</evidence>
<dbReference type="GO" id="GO:0005886">
    <property type="term" value="C:plasma membrane"/>
    <property type="evidence" value="ECO:0007669"/>
    <property type="project" value="UniProtKB-SubCell"/>
</dbReference>
<dbReference type="Pfam" id="PF01554">
    <property type="entry name" value="MatE"/>
    <property type="match status" value="2"/>
</dbReference>
<feature type="transmembrane region" description="Helical" evidence="10">
    <location>
        <begin position="137"/>
        <end position="158"/>
    </location>
</feature>
<sequence>MQKKTNDFSTGKLFPMILKYSIPAALSLLISAIYNIVDRIFVGNFNGTSALAGLSICFPLSYMMMAFGLTCSAGGSSMFSLFAGKQEQKNMNRSFGNSLILVVIFELCLSVLLLVFADPILQVFGVTETAYEYAFTYYQIVTLGCLFQGLTQVFCDFVRVSGKPVLGMCVTGIGAVTNIILDAVFVVGLNLGVAGAAWATVTGQILSALFGAFLVLRGYTKIEMKKETFSFDFKLSKQIISCGFAFWIAQMAMGLISLVYNSQLGKYGGDTAISVYAVAASIMTFVIMPASGISQGIQPIIGNNFGAKKYKRVMSALYQASALSVGVTCVIWLIVMFFPEVILSAFGASNEMMSLGVTGLRTNFCVTPILGFVMLATTFFQSIAKPAPSILITLFRQILFLIPFIYLFPVLAGINGIFIAQPASDILALILSVILILREHRSLYQSESSAKH</sequence>
<feature type="transmembrane region" description="Helical" evidence="10">
    <location>
        <begin position="20"/>
        <end position="42"/>
    </location>
</feature>
<dbReference type="InterPro" id="IPR048279">
    <property type="entry name" value="MdtK-like"/>
</dbReference>